<evidence type="ECO:0000313" key="1">
    <source>
        <dbReference type="EMBL" id="MBB3023686.1"/>
    </source>
</evidence>
<protein>
    <submittedName>
        <fullName evidence="1">Uncharacterized protein</fullName>
    </submittedName>
</protein>
<organism evidence="1 2">
    <name type="scientific">Helcobacillus massiliensis</name>
    <dbReference type="NCBI Taxonomy" id="521392"/>
    <lineage>
        <taxon>Bacteria</taxon>
        <taxon>Bacillati</taxon>
        <taxon>Actinomycetota</taxon>
        <taxon>Actinomycetes</taxon>
        <taxon>Micrococcales</taxon>
        <taxon>Dermabacteraceae</taxon>
        <taxon>Helcobacillus</taxon>
    </lineage>
</organism>
<keyword evidence="2" id="KW-1185">Reference proteome</keyword>
<dbReference type="AlphaFoldDB" id="A0A839R314"/>
<sequence>MSDVAVTRAHEVIATDADTAAKLLEERIDDEVENANGTTAEEIVDSIAERLKKRTTKSGNGTDDHPVFRSLAERLDRLRQRTIATSEQSIEWLPATFDPVRDVTAVETLAIRSSEGCRAPAPSCRSPLKAAC</sequence>
<evidence type="ECO:0000313" key="2">
    <source>
        <dbReference type="Proteomes" id="UP000568050"/>
    </source>
</evidence>
<name>A0A839R314_9MICO</name>
<gene>
    <name evidence="1" type="ORF">FHX50_001983</name>
</gene>
<dbReference type="RefSeq" id="WP_183377032.1">
    <property type="nucleotide sequence ID" value="NZ_CBCSFZ010000042.1"/>
</dbReference>
<proteinExistence type="predicted"/>
<dbReference type="Proteomes" id="UP000568050">
    <property type="component" value="Unassembled WGS sequence"/>
</dbReference>
<reference evidence="1 2" key="1">
    <citation type="submission" date="2020-08" db="EMBL/GenBank/DDBJ databases">
        <title>Sequencing the genomes of 1000 actinobacteria strains.</title>
        <authorList>
            <person name="Klenk H.-P."/>
        </authorList>
    </citation>
    <scope>NUCLEOTIDE SEQUENCE [LARGE SCALE GENOMIC DNA]</scope>
    <source>
        <strain evidence="1 2">DSM 23040</strain>
    </source>
</reference>
<comment type="caution">
    <text evidence="1">The sequence shown here is derived from an EMBL/GenBank/DDBJ whole genome shotgun (WGS) entry which is preliminary data.</text>
</comment>
<dbReference type="EMBL" id="JACHWP010000009">
    <property type="protein sequence ID" value="MBB3023686.1"/>
    <property type="molecule type" value="Genomic_DNA"/>
</dbReference>
<accession>A0A839R314</accession>